<sequence>AIENVKLCEKGDGYSYVYYKKHYNKQTKSTTFTYWCNCRQELEKKARKFLDNSKQPSVKLDHVYLHPRPQHIGVTDEINKYIKENLVYSAPELYKQIVLEKINGYKLFTVDQAYYWWAHHAVTKYQRANNQLQSAKLLLNEKNYKIILEMDDPVEVFAFITPFITELPKITFETLLIDATYNTTKLKHELYSILAVIDGTGFPISYLYISSGKNRDRRMILSKWFKAISNMNINNVKILLSDKDFSQISSAQAIWKDLRVQLCKWHVKRAIEQKLSSTKKGNNICYDANKAHNECPVIDPRWNNQHMDTVLCNKVFLKNELRKNVIDFIETHFHRHMLIPTADKEFVHHLKKYGHDRFVKCSTTVDKKIYYICGHTCGMSGTVGIGNMTASFFRKIQRNSYCPLIEETETTMWEKIRISPDNAQLPIMINSTVLDNNDNNIVEDDESSEEESELEIVEQYRKTLYE</sequence>
<gene>
    <name evidence="2" type="ORF">GMARGA_LOCUS36938</name>
</gene>
<dbReference type="Pfam" id="PF10551">
    <property type="entry name" value="MULE"/>
    <property type="match status" value="1"/>
</dbReference>
<keyword evidence="3" id="KW-1185">Reference proteome</keyword>
<comment type="caution">
    <text evidence="2">The sequence shown here is derived from an EMBL/GenBank/DDBJ whole genome shotgun (WGS) entry which is preliminary data.</text>
</comment>
<organism evidence="2 3">
    <name type="scientific">Gigaspora margarita</name>
    <dbReference type="NCBI Taxonomy" id="4874"/>
    <lineage>
        <taxon>Eukaryota</taxon>
        <taxon>Fungi</taxon>
        <taxon>Fungi incertae sedis</taxon>
        <taxon>Mucoromycota</taxon>
        <taxon>Glomeromycotina</taxon>
        <taxon>Glomeromycetes</taxon>
        <taxon>Diversisporales</taxon>
        <taxon>Gigasporaceae</taxon>
        <taxon>Gigaspora</taxon>
    </lineage>
</organism>
<reference evidence="2 3" key="1">
    <citation type="submission" date="2021-06" db="EMBL/GenBank/DDBJ databases">
        <authorList>
            <person name="Kallberg Y."/>
            <person name="Tangrot J."/>
            <person name="Rosling A."/>
        </authorList>
    </citation>
    <scope>NUCLEOTIDE SEQUENCE [LARGE SCALE GENOMIC DNA]</scope>
    <source>
        <strain evidence="2 3">120-4 pot B 10/14</strain>
    </source>
</reference>
<protein>
    <submittedName>
        <fullName evidence="2">3396_t:CDS:1</fullName>
    </submittedName>
</protein>
<feature type="non-terminal residue" evidence="2">
    <location>
        <position position="1"/>
    </location>
</feature>
<dbReference type="Proteomes" id="UP000789901">
    <property type="component" value="Unassembled WGS sequence"/>
</dbReference>
<evidence type="ECO:0000313" key="2">
    <source>
        <dbReference type="EMBL" id="CAG8844168.1"/>
    </source>
</evidence>
<proteinExistence type="predicted"/>
<dbReference type="EMBL" id="CAJVQB010074907">
    <property type="protein sequence ID" value="CAG8844168.1"/>
    <property type="molecule type" value="Genomic_DNA"/>
</dbReference>
<feature type="non-terminal residue" evidence="2">
    <location>
        <position position="466"/>
    </location>
</feature>
<feature type="domain" description="MULE transposase" evidence="1">
    <location>
        <begin position="175"/>
        <end position="268"/>
    </location>
</feature>
<dbReference type="InterPro" id="IPR018289">
    <property type="entry name" value="MULE_transposase_dom"/>
</dbReference>
<evidence type="ECO:0000313" key="3">
    <source>
        <dbReference type="Proteomes" id="UP000789901"/>
    </source>
</evidence>
<evidence type="ECO:0000259" key="1">
    <source>
        <dbReference type="Pfam" id="PF10551"/>
    </source>
</evidence>
<name>A0ABN7WZ04_GIGMA</name>
<accession>A0ABN7WZ04</accession>